<organism evidence="1 2">
    <name type="scientific">Hyphobacterium lacteum</name>
    <dbReference type="NCBI Taxonomy" id="3116575"/>
    <lineage>
        <taxon>Bacteria</taxon>
        <taxon>Pseudomonadati</taxon>
        <taxon>Pseudomonadota</taxon>
        <taxon>Alphaproteobacteria</taxon>
        <taxon>Maricaulales</taxon>
        <taxon>Maricaulaceae</taxon>
        <taxon>Hyphobacterium</taxon>
    </lineage>
</organism>
<proteinExistence type="predicted"/>
<dbReference type="EMBL" id="JAZDRP010000002">
    <property type="protein sequence ID" value="MEE2525398.1"/>
    <property type="molecule type" value="Genomic_DNA"/>
</dbReference>
<protein>
    <recommendedName>
        <fullName evidence="3">VOC domain-containing protein</fullName>
    </recommendedName>
</protein>
<gene>
    <name evidence="1" type="ORF">V0U79_03395</name>
</gene>
<evidence type="ECO:0000313" key="1">
    <source>
        <dbReference type="EMBL" id="MEE2525398.1"/>
    </source>
</evidence>
<comment type="caution">
    <text evidence="1">The sequence shown here is derived from an EMBL/GenBank/DDBJ whole genome shotgun (WGS) entry which is preliminary data.</text>
</comment>
<keyword evidence="2" id="KW-1185">Reference proteome</keyword>
<name>A0ABU7LNA0_9PROT</name>
<dbReference type="Proteomes" id="UP001354971">
    <property type="component" value="Unassembled WGS sequence"/>
</dbReference>
<sequence>MKFGELKSVGHNLAASFASGIGMMVGQYLDDVPYAEIRKADGDFLEIDFLSGTVSGIKPSPPLETYIDVFVSKGLQHLCDRHGLQRADFAGLKVCFFSGPGGSGFIVTVTDKNGNTSSDEYAGYGERVWEIDDYGRARRKPGEKGRIEPSE</sequence>
<reference evidence="1 2" key="1">
    <citation type="submission" date="2024-01" db="EMBL/GenBank/DDBJ databases">
        <title>Hyphobacterium bacterium isolated from marine sediment.</title>
        <authorList>
            <person name="Zhao S."/>
        </authorList>
    </citation>
    <scope>NUCLEOTIDE SEQUENCE [LARGE SCALE GENOMIC DNA]</scope>
    <source>
        <strain evidence="2">HN65</strain>
    </source>
</reference>
<evidence type="ECO:0008006" key="3">
    <source>
        <dbReference type="Google" id="ProtNLM"/>
    </source>
</evidence>
<evidence type="ECO:0000313" key="2">
    <source>
        <dbReference type="Proteomes" id="UP001354971"/>
    </source>
</evidence>
<dbReference type="RefSeq" id="WP_330198061.1">
    <property type="nucleotide sequence ID" value="NZ_JAZDRP010000002.1"/>
</dbReference>
<accession>A0ABU7LNA0</accession>